<evidence type="ECO:0000313" key="1">
    <source>
        <dbReference type="EMBL" id="KAJ9102087.1"/>
    </source>
</evidence>
<evidence type="ECO:0000313" key="2">
    <source>
        <dbReference type="Proteomes" id="UP001230649"/>
    </source>
</evidence>
<keyword evidence="2" id="KW-1185">Reference proteome</keyword>
<dbReference type="Proteomes" id="UP001230649">
    <property type="component" value="Unassembled WGS sequence"/>
</dbReference>
<protein>
    <submittedName>
        <fullName evidence="1">Uncharacterized protein</fullName>
    </submittedName>
</protein>
<name>A0ACC2VT57_9TREE</name>
<dbReference type="EMBL" id="JASBWS010000066">
    <property type="protein sequence ID" value="KAJ9102087.1"/>
    <property type="molecule type" value="Genomic_DNA"/>
</dbReference>
<accession>A0ACC2VT57</accession>
<comment type="caution">
    <text evidence="1">The sequence shown here is derived from an EMBL/GenBank/DDBJ whole genome shotgun (WGS) entry which is preliminary data.</text>
</comment>
<sequence>MARTKQSARKSTGGKAPRRQLATPAARAALAASSSPSSSVSPAKPPARTVPAPVVTAPVVTAAGRRAHMASIWDSIEEPEQPTASAATPIAEGSSNQPIAVDDSEENNTGTVSEDDTEMLLQEKETPSKTFVFVTGNANKLREVQQILAVGDSGIQVTNQALDVPEVQGSTQEVAIAKCKSAAKQLGKACVTEDTALCFDALGGLPGPYIKDFMTKVGHDGLNALLQGFPTNRAHALCTFAYSPAPTAENPSPEPILFEGKTEGQIVPARGDKVFGWDPIFQPDEGNGLTYAEMDPVEKNKISHRYKALSKLKEHLQGQD</sequence>
<organism evidence="1 2">
    <name type="scientific">Naganishia adeliensis</name>
    <dbReference type="NCBI Taxonomy" id="92952"/>
    <lineage>
        <taxon>Eukaryota</taxon>
        <taxon>Fungi</taxon>
        <taxon>Dikarya</taxon>
        <taxon>Basidiomycota</taxon>
        <taxon>Agaricomycotina</taxon>
        <taxon>Tremellomycetes</taxon>
        <taxon>Filobasidiales</taxon>
        <taxon>Filobasidiaceae</taxon>
        <taxon>Naganishia</taxon>
    </lineage>
</organism>
<proteinExistence type="predicted"/>
<reference evidence="1" key="1">
    <citation type="submission" date="2023-04" db="EMBL/GenBank/DDBJ databases">
        <title>Draft Genome sequencing of Naganishia species isolated from polar environments using Oxford Nanopore Technology.</title>
        <authorList>
            <person name="Leo P."/>
            <person name="Venkateswaran K."/>
        </authorList>
    </citation>
    <scope>NUCLEOTIDE SEQUENCE</scope>
    <source>
        <strain evidence="1">MNA-CCFEE 5262</strain>
    </source>
</reference>
<gene>
    <name evidence="1" type="ORF">QFC20_005096</name>
</gene>